<dbReference type="PANTHER" id="PTHR47504">
    <property type="entry name" value="RIGHT ORIGIN-BINDING PROTEIN"/>
    <property type="match status" value="1"/>
</dbReference>
<dbReference type="Proteomes" id="UP000680638">
    <property type="component" value="Unassembled WGS sequence"/>
</dbReference>
<protein>
    <submittedName>
        <fullName evidence="5">AraC family transcriptional regulator</fullName>
    </submittedName>
</protein>
<sequence length="289" mass="33188">MRSREAIRHVVAYIEDNLKNDMTLEEISRIAGYSMYHFHRIFQSYAKESVSEYIRKRRLTSAASEILHTDANIVDIALAYRFESHESFTRAFKKMFRVAPGAFRKSNRRLHIREKQRLTDKRLQYLDGGMAAEPRIVVKDEFTVVGLACSTTLSENKAPALWEAFLPRVGEVKNRVSPHLMMGVSEFSLNHGSEAFTYMACVPVISVEDLPESMAARTIPKREYVVVTHKGKLDSLGNAFDHIYGSWLPKSGYDLVEGDDFEIYDERFLGPDHEESQVDIYIPVQKIKD</sequence>
<evidence type="ECO:0000256" key="1">
    <source>
        <dbReference type="ARBA" id="ARBA00023015"/>
    </source>
</evidence>
<dbReference type="Gene3D" id="3.20.80.10">
    <property type="entry name" value="Regulatory factor, effector binding domain"/>
    <property type="match status" value="1"/>
</dbReference>
<gene>
    <name evidence="5" type="ORF">J21TS3_12070</name>
</gene>
<dbReference type="RefSeq" id="WP_212948365.1">
    <property type="nucleotide sequence ID" value="NZ_BORW01000004.1"/>
</dbReference>
<keyword evidence="1" id="KW-0805">Transcription regulation</keyword>
<reference evidence="5 6" key="1">
    <citation type="submission" date="2021-03" db="EMBL/GenBank/DDBJ databases">
        <title>Antimicrobial resistance genes in bacteria isolated from Japanese honey, and their potential for conferring macrolide and lincosamide resistance in the American foulbrood pathogen Paenibacillus larvae.</title>
        <authorList>
            <person name="Okamoto M."/>
            <person name="Kumagai M."/>
            <person name="Kanamori H."/>
            <person name="Takamatsu D."/>
        </authorList>
    </citation>
    <scope>NUCLEOTIDE SEQUENCE [LARGE SCALE GENOMIC DNA]</scope>
    <source>
        <strain evidence="5 6">J21TS3</strain>
    </source>
</reference>
<dbReference type="InterPro" id="IPR029442">
    <property type="entry name" value="GyrI-like"/>
</dbReference>
<dbReference type="SUPFAM" id="SSF55136">
    <property type="entry name" value="Probable bacterial effector-binding domain"/>
    <property type="match status" value="1"/>
</dbReference>
<dbReference type="InterPro" id="IPR018060">
    <property type="entry name" value="HTH_AraC"/>
</dbReference>
<evidence type="ECO:0000256" key="3">
    <source>
        <dbReference type="ARBA" id="ARBA00023163"/>
    </source>
</evidence>
<dbReference type="SMART" id="SM00342">
    <property type="entry name" value="HTH_ARAC"/>
    <property type="match status" value="1"/>
</dbReference>
<comment type="caution">
    <text evidence="5">The sequence shown here is derived from an EMBL/GenBank/DDBJ whole genome shotgun (WGS) entry which is preliminary data.</text>
</comment>
<dbReference type="Gene3D" id="1.10.10.60">
    <property type="entry name" value="Homeodomain-like"/>
    <property type="match status" value="2"/>
</dbReference>
<dbReference type="InterPro" id="IPR011256">
    <property type="entry name" value="Reg_factor_effector_dom_sf"/>
</dbReference>
<accession>A0ABQ4LSZ4</accession>
<dbReference type="SUPFAM" id="SSF46689">
    <property type="entry name" value="Homeodomain-like"/>
    <property type="match status" value="2"/>
</dbReference>
<evidence type="ECO:0000313" key="5">
    <source>
        <dbReference type="EMBL" id="GIO66386.1"/>
    </source>
</evidence>
<proteinExistence type="predicted"/>
<feature type="domain" description="HTH araC/xylS-type" evidence="4">
    <location>
        <begin position="8"/>
        <end position="106"/>
    </location>
</feature>
<dbReference type="EMBL" id="BORW01000004">
    <property type="protein sequence ID" value="GIO66386.1"/>
    <property type="molecule type" value="Genomic_DNA"/>
</dbReference>
<dbReference type="InterPro" id="IPR018062">
    <property type="entry name" value="HTH_AraC-typ_CS"/>
</dbReference>
<dbReference type="SMART" id="SM00871">
    <property type="entry name" value="AraC_E_bind"/>
    <property type="match status" value="1"/>
</dbReference>
<organism evidence="5 6">
    <name type="scientific">Paenibacillus cookii</name>
    <dbReference type="NCBI Taxonomy" id="157839"/>
    <lineage>
        <taxon>Bacteria</taxon>
        <taxon>Bacillati</taxon>
        <taxon>Bacillota</taxon>
        <taxon>Bacilli</taxon>
        <taxon>Bacillales</taxon>
        <taxon>Paenibacillaceae</taxon>
        <taxon>Paenibacillus</taxon>
    </lineage>
</organism>
<dbReference type="Pfam" id="PF12833">
    <property type="entry name" value="HTH_18"/>
    <property type="match status" value="1"/>
</dbReference>
<dbReference type="InterPro" id="IPR009057">
    <property type="entry name" value="Homeodomain-like_sf"/>
</dbReference>
<keyword evidence="6" id="KW-1185">Reference proteome</keyword>
<evidence type="ECO:0000259" key="4">
    <source>
        <dbReference type="PROSITE" id="PS01124"/>
    </source>
</evidence>
<dbReference type="PROSITE" id="PS01124">
    <property type="entry name" value="HTH_ARAC_FAMILY_2"/>
    <property type="match status" value="1"/>
</dbReference>
<name>A0ABQ4LSZ4_9BACL</name>
<dbReference type="InterPro" id="IPR050959">
    <property type="entry name" value="MarA-like"/>
</dbReference>
<keyword evidence="2" id="KW-0238">DNA-binding</keyword>
<evidence type="ECO:0000256" key="2">
    <source>
        <dbReference type="ARBA" id="ARBA00023125"/>
    </source>
</evidence>
<dbReference type="PANTHER" id="PTHR47504:SF5">
    <property type="entry name" value="RIGHT ORIGIN-BINDING PROTEIN"/>
    <property type="match status" value="1"/>
</dbReference>
<dbReference type="InterPro" id="IPR010499">
    <property type="entry name" value="AraC_E-bd"/>
</dbReference>
<dbReference type="PROSITE" id="PS00041">
    <property type="entry name" value="HTH_ARAC_FAMILY_1"/>
    <property type="match status" value="1"/>
</dbReference>
<dbReference type="Pfam" id="PF06445">
    <property type="entry name" value="GyrI-like"/>
    <property type="match status" value="1"/>
</dbReference>
<keyword evidence="3" id="KW-0804">Transcription</keyword>
<evidence type="ECO:0000313" key="6">
    <source>
        <dbReference type="Proteomes" id="UP000680638"/>
    </source>
</evidence>